<gene>
    <name evidence="2" type="ORF">CTI12_AA485670</name>
</gene>
<dbReference type="EMBL" id="PKPP01009113">
    <property type="protein sequence ID" value="PWA49022.1"/>
    <property type="molecule type" value="Genomic_DNA"/>
</dbReference>
<sequence>MGKKYASVQENKKISFFTIFTVLLFAMSTPCYSYEQPIVLNDGVGTSKSSQELGSKHVSSSTHKAKSNLDKSTFDVSPNIDPTPRMNFANFLGIKCGYIDKTRLIPLRFKRHLCDKFEKTFMNPQTNMLLEKDMILSGKSKTDSFDPEMMQNQIPMKHVDDHDHYSKKDEEFGPKNMLHGEKIHVLTHKFYKVKKRQHKKDGFMRSIRRLFIGG</sequence>
<protein>
    <submittedName>
        <fullName evidence="2">Uncharacterized protein</fullName>
    </submittedName>
</protein>
<evidence type="ECO:0000256" key="1">
    <source>
        <dbReference type="SAM" id="MobiDB-lite"/>
    </source>
</evidence>
<feature type="compositionally biased region" description="Polar residues" evidence="1">
    <location>
        <begin position="50"/>
        <end position="62"/>
    </location>
</feature>
<name>A0A2U1LJ51_ARTAN</name>
<comment type="caution">
    <text evidence="2">The sequence shown here is derived from an EMBL/GenBank/DDBJ whole genome shotgun (WGS) entry which is preliminary data.</text>
</comment>
<organism evidence="2 3">
    <name type="scientific">Artemisia annua</name>
    <name type="common">Sweet wormwood</name>
    <dbReference type="NCBI Taxonomy" id="35608"/>
    <lineage>
        <taxon>Eukaryota</taxon>
        <taxon>Viridiplantae</taxon>
        <taxon>Streptophyta</taxon>
        <taxon>Embryophyta</taxon>
        <taxon>Tracheophyta</taxon>
        <taxon>Spermatophyta</taxon>
        <taxon>Magnoliopsida</taxon>
        <taxon>eudicotyledons</taxon>
        <taxon>Gunneridae</taxon>
        <taxon>Pentapetalae</taxon>
        <taxon>asterids</taxon>
        <taxon>campanulids</taxon>
        <taxon>Asterales</taxon>
        <taxon>Asteraceae</taxon>
        <taxon>Asteroideae</taxon>
        <taxon>Anthemideae</taxon>
        <taxon>Artemisiinae</taxon>
        <taxon>Artemisia</taxon>
    </lineage>
</organism>
<evidence type="ECO:0000313" key="2">
    <source>
        <dbReference type="EMBL" id="PWA49022.1"/>
    </source>
</evidence>
<proteinExistence type="predicted"/>
<feature type="region of interest" description="Disordered" evidence="1">
    <location>
        <begin position="50"/>
        <end position="76"/>
    </location>
</feature>
<evidence type="ECO:0000313" key="3">
    <source>
        <dbReference type="Proteomes" id="UP000245207"/>
    </source>
</evidence>
<dbReference type="Proteomes" id="UP000245207">
    <property type="component" value="Unassembled WGS sequence"/>
</dbReference>
<dbReference type="AlphaFoldDB" id="A0A2U1LJ51"/>
<accession>A0A2U1LJ51</accession>
<keyword evidence="3" id="KW-1185">Reference proteome</keyword>
<reference evidence="2 3" key="1">
    <citation type="journal article" date="2018" name="Mol. Plant">
        <title>The genome of Artemisia annua provides insight into the evolution of Asteraceae family and artemisinin biosynthesis.</title>
        <authorList>
            <person name="Shen Q."/>
            <person name="Zhang L."/>
            <person name="Liao Z."/>
            <person name="Wang S."/>
            <person name="Yan T."/>
            <person name="Shi P."/>
            <person name="Liu M."/>
            <person name="Fu X."/>
            <person name="Pan Q."/>
            <person name="Wang Y."/>
            <person name="Lv Z."/>
            <person name="Lu X."/>
            <person name="Zhang F."/>
            <person name="Jiang W."/>
            <person name="Ma Y."/>
            <person name="Chen M."/>
            <person name="Hao X."/>
            <person name="Li L."/>
            <person name="Tang Y."/>
            <person name="Lv G."/>
            <person name="Zhou Y."/>
            <person name="Sun X."/>
            <person name="Brodelius P.E."/>
            <person name="Rose J.K.C."/>
            <person name="Tang K."/>
        </authorList>
    </citation>
    <scope>NUCLEOTIDE SEQUENCE [LARGE SCALE GENOMIC DNA]</scope>
    <source>
        <strain evidence="3">cv. Huhao1</strain>
        <tissue evidence="2">Leaf</tissue>
    </source>
</reference>